<dbReference type="EMBL" id="CM056811">
    <property type="protein sequence ID" value="KAJ8635947.1"/>
    <property type="molecule type" value="Genomic_DNA"/>
</dbReference>
<keyword evidence="2" id="KW-1185">Reference proteome</keyword>
<evidence type="ECO:0000313" key="1">
    <source>
        <dbReference type="EMBL" id="KAJ8635947.1"/>
    </source>
</evidence>
<reference evidence="1 2" key="1">
    <citation type="journal article" date="2022" name="Hortic Res">
        <title>A haplotype resolved chromosomal level avocado genome allows analysis of novel avocado genes.</title>
        <authorList>
            <person name="Nath O."/>
            <person name="Fletcher S.J."/>
            <person name="Hayward A."/>
            <person name="Shaw L.M."/>
            <person name="Masouleh A.K."/>
            <person name="Furtado A."/>
            <person name="Henry R.J."/>
            <person name="Mitter N."/>
        </authorList>
    </citation>
    <scope>NUCLEOTIDE SEQUENCE [LARGE SCALE GENOMIC DNA]</scope>
    <source>
        <strain evidence="2">cv. Hass</strain>
    </source>
</reference>
<dbReference type="Proteomes" id="UP001234297">
    <property type="component" value="Chromosome 3"/>
</dbReference>
<organism evidence="1 2">
    <name type="scientific">Persea americana</name>
    <name type="common">Avocado</name>
    <dbReference type="NCBI Taxonomy" id="3435"/>
    <lineage>
        <taxon>Eukaryota</taxon>
        <taxon>Viridiplantae</taxon>
        <taxon>Streptophyta</taxon>
        <taxon>Embryophyta</taxon>
        <taxon>Tracheophyta</taxon>
        <taxon>Spermatophyta</taxon>
        <taxon>Magnoliopsida</taxon>
        <taxon>Magnoliidae</taxon>
        <taxon>Laurales</taxon>
        <taxon>Lauraceae</taxon>
        <taxon>Persea</taxon>
    </lineage>
</organism>
<gene>
    <name evidence="1" type="ORF">MRB53_010214</name>
</gene>
<protein>
    <submittedName>
        <fullName evidence="1">Uncharacterized protein</fullName>
    </submittedName>
</protein>
<name>A0ACC2LRB2_PERAE</name>
<accession>A0ACC2LRB2</accession>
<proteinExistence type="predicted"/>
<sequence>MCFERLCGKERLARASMSFKTETRASGRSFEIRGGSVKLDAERLARASMSFKTETRASGRSFEIRGGSVKLDAVILVPHKSSFGYALSRDL</sequence>
<evidence type="ECO:0000313" key="2">
    <source>
        <dbReference type="Proteomes" id="UP001234297"/>
    </source>
</evidence>
<comment type="caution">
    <text evidence="1">The sequence shown here is derived from an EMBL/GenBank/DDBJ whole genome shotgun (WGS) entry which is preliminary data.</text>
</comment>